<gene>
    <name evidence="2" type="ORF">CYY_006316</name>
</gene>
<accession>A0A8J4PQN2</accession>
<proteinExistence type="predicted"/>
<protein>
    <submittedName>
        <fullName evidence="2">Uncharacterized protein</fullName>
    </submittedName>
</protein>
<dbReference type="EMBL" id="AJWJ01000286">
    <property type="protein sequence ID" value="KAF2072370.1"/>
    <property type="molecule type" value="Genomic_DNA"/>
</dbReference>
<comment type="caution">
    <text evidence="2">The sequence shown here is derived from an EMBL/GenBank/DDBJ whole genome shotgun (WGS) entry which is preliminary data.</text>
</comment>
<organism evidence="2 3">
    <name type="scientific">Polysphondylium violaceum</name>
    <dbReference type="NCBI Taxonomy" id="133409"/>
    <lineage>
        <taxon>Eukaryota</taxon>
        <taxon>Amoebozoa</taxon>
        <taxon>Evosea</taxon>
        <taxon>Eumycetozoa</taxon>
        <taxon>Dictyostelia</taxon>
        <taxon>Dictyosteliales</taxon>
        <taxon>Dictyosteliaceae</taxon>
        <taxon>Polysphondylium</taxon>
    </lineage>
</organism>
<keyword evidence="3" id="KW-1185">Reference proteome</keyword>
<evidence type="ECO:0000313" key="3">
    <source>
        <dbReference type="Proteomes" id="UP000695562"/>
    </source>
</evidence>
<name>A0A8J4PQN2_9MYCE</name>
<sequence>MSNTKLNQEDLKTLPQTDLYILLENQTKLFHTIGPNLCDKGEKILKTMDQINSIIKEREYNRNKARDNNSFIDSIGNLSLGNANSGSHGGGNYSKKQIHRTKQISVEETQQLYQENQLNSMGGNFQELGVDSPMFSRRYTPEDLQDGQYKEVGDEAEPTDPDTIDPFEDKPYDQGYNYELHDEFDEFQDDR</sequence>
<evidence type="ECO:0000313" key="2">
    <source>
        <dbReference type="EMBL" id="KAF2072370.1"/>
    </source>
</evidence>
<reference evidence="2" key="1">
    <citation type="submission" date="2020-01" db="EMBL/GenBank/DDBJ databases">
        <title>Development of genomics and gene disruption for Polysphondylium violaceum indicates a role for the polyketide synthase stlB in stalk morphogenesis.</title>
        <authorList>
            <person name="Narita B."/>
            <person name="Kawabe Y."/>
            <person name="Kin K."/>
            <person name="Saito T."/>
            <person name="Gibbs R."/>
            <person name="Kuspa A."/>
            <person name="Muzny D."/>
            <person name="Queller D."/>
            <person name="Richards S."/>
            <person name="Strassman J."/>
            <person name="Sucgang R."/>
            <person name="Worley K."/>
            <person name="Schaap P."/>
        </authorList>
    </citation>
    <scope>NUCLEOTIDE SEQUENCE</scope>
    <source>
        <strain evidence="2">QSvi11</strain>
    </source>
</reference>
<dbReference type="Proteomes" id="UP000695562">
    <property type="component" value="Unassembled WGS sequence"/>
</dbReference>
<dbReference type="OrthoDB" id="10581352at2759"/>
<feature type="region of interest" description="Disordered" evidence="1">
    <location>
        <begin position="136"/>
        <end position="177"/>
    </location>
</feature>
<evidence type="ECO:0000256" key="1">
    <source>
        <dbReference type="SAM" id="MobiDB-lite"/>
    </source>
</evidence>
<feature type="compositionally biased region" description="Acidic residues" evidence="1">
    <location>
        <begin position="154"/>
        <end position="166"/>
    </location>
</feature>
<dbReference type="AlphaFoldDB" id="A0A8J4PQN2"/>